<feature type="region of interest" description="Disordered" evidence="1">
    <location>
        <begin position="153"/>
        <end position="187"/>
    </location>
</feature>
<evidence type="ECO:0000256" key="1">
    <source>
        <dbReference type="SAM" id="MobiDB-lite"/>
    </source>
</evidence>
<dbReference type="InterPro" id="IPR014710">
    <property type="entry name" value="RmlC-like_jellyroll"/>
</dbReference>
<dbReference type="InterPro" id="IPR050503">
    <property type="entry name" value="cAMP-dep_PK_reg_su-like"/>
</dbReference>
<evidence type="ECO:0000313" key="3">
    <source>
        <dbReference type="EMBL" id="KOO27564.1"/>
    </source>
</evidence>
<dbReference type="InterPro" id="IPR000595">
    <property type="entry name" value="cNMP-bd_dom"/>
</dbReference>
<reference evidence="4" key="1">
    <citation type="journal article" date="2015" name="PLoS Genet.">
        <title>Genome Sequence and Transcriptome Analyses of Chrysochromulina tobin: Metabolic Tools for Enhanced Algal Fitness in the Prominent Order Prymnesiales (Haptophyceae).</title>
        <authorList>
            <person name="Hovde B.T."/>
            <person name="Deodato C.R."/>
            <person name="Hunsperger H.M."/>
            <person name="Ryken S.A."/>
            <person name="Yost W."/>
            <person name="Jha R.K."/>
            <person name="Patterson J."/>
            <person name="Monnat R.J. Jr."/>
            <person name="Barlow S.B."/>
            <person name="Starkenburg S.R."/>
            <person name="Cattolico R.A."/>
        </authorList>
    </citation>
    <scope>NUCLEOTIDE SEQUENCE</scope>
    <source>
        <strain evidence="4">CCMP291</strain>
    </source>
</reference>
<dbReference type="PROSITE" id="PS50042">
    <property type="entry name" value="CNMP_BINDING_3"/>
    <property type="match status" value="2"/>
</dbReference>
<dbReference type="EMBL" id="JWZX01002699">
    <property type="protein sequence ID" value="KOO27564.1"/>
    <property type="molecule type" value="Genomic_DNA"/>
</dbReference>
<comment type="caution">
    <text evidence="3">The sequence shown here is derived from an EMBL/GenBank/DDBJ whole genome shotgun (WGS) entry which is preliminary data.</text>
</comment>
<dbReference type="InterPro" id="IPR018490">
    <property type="entry name" value="cNMP-bd_dom_sf"/>
</dbReference>
<keyword evidence="4" id="KW-1185">Reference proteome</keyword>
<evidence type="ECO:0000313" key="4">
    <source>
        <dbReference type="Proteomes" id="UP000037460"/>
    </source>
</evidence>
<feature type="compositionally biased region" description="Low complexity" evidence="1">
    <location>
        <begin position="158"/>
        <end position="180"/>
    </location>
</feature>
<dbReference type="Proteomes" id="UP000037460">
    <property type="component" value="Unassembled WGS sequence"/>
</dbReference>
<dbReference type="GO" id="GO:0030552">
    <property type="term" value="F:cAMP binding"/>
    <property type="evidence" value="ECO:0007669"/>
    <property type="project" value="TreeGrafter"/>
</dbReference>
<gene>
    <name evidence="3" type="ORF">Ctob_003342</name>
</gene>
<dbReference type="GO" id="GO:0005829">
    <property type="term" value="C:cytosol"/>
    <property type="evidence" value="ECO:0007669"/>
    <property type="project" value="TreeGrafter"/>
</dbReference>
<accession>A0A0M0JLW6</accession>
<dbReference type="GO" id="GO:0004862">
    <property type="term" value="F:cAMP-dependent protein kinase inhibitor activity"/>
    <property type="evidence" value="ECO:0007669"/>
    <property type="project" value="TreeGrafter"/>
</dbReference>
<evidence type="ECO:0000259" key="2">
    <source>
        <dbReference type="PROSITE" id="PS50042"/>
    </source>
</evidence>
<dbReference type="CDD" id="cd00038">
    <property type="entry name" value="CAP_ED"/>
    <property type="match status" value="1"/>
</dbReference>
<dbReference type="PANTHER" id="PTHR11635">
    <property type="entry name" value="CAMP-DEPENDENT PROTEIN KINASE REGULATORY CHAIN"/>
    <property type="match status" value="1"/>
</dbReference>
<sequence length="605" mass="64824">MIKLKIVIGKVTSVAADAIDVDYMADDVVLELEPRAFPAATAPARGPPPLPTANETIKMLKATALFSSWPHHYLQDLVINKLKQRELRRYELLYRKGQPCNAFYIVLSGAIHLTTGKVLGLDVGIYEDSTLGPGSVFGIETLALITNVSTEGGDQGKPASATPATPATPASSASSGSPGSTAGGAGGMLRAHTATSIEAAVLLVLPEALLAQSRRIYEQLIQFQTARRAEIMLCQQALVRAPVFSEIAPRRLVPLAQTFRMRAYAPGDKLAEEGRPIETFHVVVSGKLVFSQRTGWGKLRLFQRAGRMQTEKIVATLTHETHTPFVGESVLDDVYGVVLGAQPAATALKTSGGGVGKGGAQEPISAVAVRAADHTCVLCLAREDAEGFARALPEFAELVHQRRHRLLHQSMHDIALQQARAKHQEEAMSGRPPELQEALDFARSRRRPHLERWTPKPPPPVHEHAVPVGFDGVQRVPARERKGIAEQSRKIMLNGMEVHRVALKMGLAGDAALKPQADHAAGGARAAGQVAMNQGHVGVGGTITKPDKATERLMGKLKANRQSLMEIGPPDGSLSKAQQEESQGAVFLAAMSELEMAKKVLSAAS</sequence>
<dbReference type="AlphaFoldDB" id="A0A0M0JLW6"/>
<dbReference type="SUPFAM" id="SSF51206">
    <property type="entry name" value="cAMP-binding domain-like"/>
    <property type="match status" value="2"/>
</dbReference>
<dbReference type="SMART" id="SM00100">
    <property type="entry name" value="cNMP"/>
    <property type="match status" value="2"/>
</dbReference>
<protein>
    <recommendedName>
        <fullName evidence="2">Cyclic nucleotide-binding domain-containing protein</fullName>
    </recommendedName>
</protein>
<organism evidence="3 4">
    <name type="scientific">Chrysochromulina tobinii</name>
    <dbReference type="NCBI Taxonomy" id="1460289"/>
    <lineage>
        <taxon>Eukaryota</taxon>
        <taxon>Haptista</taxon>
        <taxon>Haptophyta</taxon>
        <taxon>Prymnesiophyceae</taxon>
        <taxon>Prymnesiales</taxon>
        <taxon>Chrysochromulinaceae</taxon>
        <taxon>Chrysochromulina</taxon>
    </lineage>
</organism>
<dbReference type="PANTHER" id="PTHR11635:SF152">
    <property type="entry name" value="CAMP-DEPENDENT PROTEIN KINASE TYPE I REGULATORY SUBUNIT-RELATED"/>
    <property type="match status" value="1"/>
</dbReference>
<feature type="domain" description="Cyclic nucleotide-binding" evidence="2">
    <location>
        <begin position="78"/>
        <end position="162"/>
    </location>
</feature>
<name>A0A0M0JLW6_9EUKA</name>
<dbReference type="GO" id="GO:0005952">
    <property type="term" value="C:cAMP-dependent protein kinase complex"/>
    <property type="evidence" value="ECO:0007669"/>
    <property type="project" value="InterPro"/>
</dbReference>
<dbReference type="GO" id="GO:0034236">
    <property type="term" value="F:protein kinase A catalytic subunit binding"/>
    <property type="evidence" value="ECO:0007669"/>
    <property type="project" value="TreeGrafter"/>
</dbReference>
<feature type="domain" description="Cyclic nucleotide-binding" evidence="2">
    <location>
        <begin position="243"/>
        <end position="288"/>
    </location>
</feature>
<dbReference type="Gene3D" id="2.60.120.10">
    <property type="entry name" value="Jelly Rolls"/>
    <property type="match status" value="2"/>
</dbReference>
<proteinExistence type="predicted"/>